<sequence>MILTDFHEKVLEQMEKNVNLNGLDDVKIQKLDWMNFELEDLEIFPDVVIAADVVYDPTVLSGLATTLQKLLYFSSTEDNPIGYLACTVRNPTTLEEIKNLIYQNDLEIMDIFYWKKDFNGFSFEKESEKSFEYEKFFPISEDSNSCFDVEILKIQKKIN</sequence>
<dbReference type="WBParaSite" id="JU765_v2.g12898.t1">
    <property type="protein sequence ID" value="JU765_v2.g12898.t1"/>
    <property type="gene ID" value="JU765_v2.g12898"/>
</dbReference>
<evidence type="ECO:0000313" key="2">
    <source>
        <dbReference type="WBParaSite" id="JU765_v2.g12898.t1"/>
    </source>
</evidence>
<proteinExistence type="predicted"/>
<evidence type="ECO:0000313" key="1">
    <source>
        <dbReference type="Proteomes" id="UP000887576"/>
    </source>
</evidence>
<accession>A0AC34Q4G5</accession>
<organism evidence="1 2">
    <name type="scientific">Panagrolaimus sp. JU765</name>
    <dbReference type="NCBI Taxonomy" id="591449"/>
    <lineage>
        <taxon>Eukaryota</taxon>
        <taxon>Metazoa</taxon>
        <taxon>Ecdysozoa</taxon>
        <taxon>Nematoda</taxon>
        <taxon>Chromadorea</taxon>
        <taxon>Rhabditida</taxon>
        <taxon>Tylenchina</taxon>
        <taxon>Panagrolaimomorpha</taxon>
        <taxon>Panagrolaimoidea</taxon>
        <taxon>Panagrolaimidae</taxon>
        <taxon>Panagrolaimus</taxon>
    </lineage>
</organism>
<name>A0AC34Q4G5_9BILA</name>
<dbReference type="Proteomes" id="UP000887576">
    <property type="component" value="Unplaced"/>
</dbReference>
<reference evidence="2" key="1">
    <citation type="submission" date="2022-11" db="UniProtKB">
        <authorList>
            <consortium name="WormBaseParasite"/>
        </authorList>
    </citation>
    <scope>IDENTIFICATION</scope>
</reference>
<protein>
    <submittedName>
        <fullName evidence="2">Uncharacterized protein</fullName>
    </submittedName>
</protein>